<feature type="domain" description="HTH cro/C1-type" evidence="1">
    <location>
        <begin position="18"/>
        <end position="72"/>
    </location>
</feature>
<dbReference type="InterPro" id="IPR010982">
    <property type="entry name" value="Lambda_DNA-bd_dom_sf"/>
</dbReference>
<dbReference type="InterPro" id="IPR001387">
    <property type="entry name" value="Cro/C1-type_HTH"/>
</dbReference>
<proteinExistence type="predicted"/>
<dbReference type="Gene3D" id="1.10.260.40">
    <property type="entry name" value="lambda repressor-like DNA-binding domains"/>
    <property type="match status" value="1"/>
</dbReference>
<keyword evidence="3" id="KW-1185">Reference proteome</keyword>
<reference evidence="2" key="1">
    <citation type="submission" date="2022-06" db="EMBL/GenBank/DDBJ databases">
        <title>Genomic Encyclopedia of Archaeal and Bacterial Type Strains, Phase II (KMG-II): from individual species to whole genera.</title>
        <authorList>
            <person name="Goeker M."/>
        </authorList>
    </citation>
    <scope>NUCLEOTIDE SEQUENCE</scope>
    <source>
        <strain evidence="2">DSM 43935</strain>
    </source>
</reference>
<dbReference type="Proteomes" id="UP001206128">
    <property type="component" value="Unassembled WGS sequence"/>
</dbReference>
<gene>
    <name evidence="2" type="ORF">LX83_006591</name>
</gene>
<protein>
    <submittedName>
        <fullName evidence="2">Helix-turn-helix protein</fullName>
    </submittedName>
</protein>
<dbReference type="EMBL" id="JAMTCK010000020">
    <property type="protein sequence ID" value="MCP2169705.1"/>
    <property type="molecule type" value="Genomic_DNA"/>
</dbReference>
<accession>A0AAE3GK78</accession>
<sequence length="293" mass="33143">MAERPGPTLRRRKLAKELIAAREAAGLSVRQLAAEIGLQHGTVSKIENAKQAIRPINIRAIGRATGLSKSKIDSLVLLAADDDTRDDWLLEFREGMPDWFSWFSAYTTLERDAQEIWTYTSELVDGLLQTPAYATELARCGYPDISEGQLQRSVELRRARQSLLDEDDAPRLHLIFNEAVVRRPVGGWEVMREQITHLIEMAKRPNITLQVLPFEVGAHPGMKSPFTLLRFPEGFDDMDCVYLENVVGGVWQERSSDIAEHVRVFQHMSRLALSVEDTAQLLYNLVSSESQNK</sequence>
<dbReference type="AlphaFoldDB" id="A0AAE3GK78"/>
<evidence type="ECO:0000259" key="1">
    <source>
        <dbReference type="PROSITE" id="PS50943"/>
    </source>
</evidence>
<comment type="caution">
    <text evidence="2">The sequence shown here is derived from an EMBL/GenBank/DDBJ whole genome shotgun (WGS) entry which is preliminary data.</text>
</comment>
<dbReference type="Pfam" id="PF19054">
    <property type="entry name" value="DUF5753"/>
    <property type="match status" value="1"/>
</dbReference>
<organism evidence="2 3">
    <name type="scientific">Goodfellowiella coeruleoviolacea</name>
    <dbReference type="NCBI Taxonomy" id="334858"/>
    <lineage>
        <taxon>Bacteria</taxon>
        <taxon>Bacillati</taxon>
        <taxon>Actinomycetota</taxon>
        <taxon>Actinomycetes</taxon>
        <taxon>Pseudonocardiales</taxon>
        <taxon>Pseudonocardiaceae</taxon>
        <taxon>Goodfellowiella</taxon>
    </lineage>
</organism>
<evidence type="ECO:0000313" key="2">
    <source>
        <dbReference type="EMBL" id="MCP2169705.1"/>
    </source>
</evidence>
<dbReference type="InterPro" id="IPR043917">
    <property type="entry name" value="DUF5753"/>
</dbReference>
<dbReference type="SMART" id="SM00530">
    <property type="entry name" value="HTH_XRE"/>
    <property type="match status" value="1"/>
</dbReference>
<dbReference type="GO" id="GO:0003677">
    <property type="term" value="F:DNA binding"/>
    <property type="evidence" value="ECO:0007669"/>
    <property type="project" value="InterPro"/>
</dbReference>
<dbReference type="PROSITE" id="PS50943">
    <property type="entry name" value="HTH_CROC1"/>
    <property type="match status" value="1"/>
</dbReference>
<dbReference type="Pfam" id="PF01381">
    <property type="entry name" value="HTH_3"/>
    <property type="match status" value="1"/>
</dbReference>
<dbReference type="CDD" id="cd00093">
    <property type="entry name" value="HTH_XRE"/>
    <property type="match status" value="1"/>
</dbReference>
<dbReference type="SUPFAM" id="SSF47413">
    <property type="entry name" value="lambda repressor-like DNA-binding domains"/>
    <property type="match status" value="1"/>
</dbReference>
<evidence type="ECO:0000313" key="3">
    <source>
        <dbReference type="Proteomes" id="UP001206128"/>
    </source>
</evidence>
<name>A0AAE3GK78_9PSEU</name>
<dbReference type="RefSeq" id="WP_253778891.1">
    <property type="nucleotide sequence ID" value="NZ_JAMTCK010000020.1"/>
</dbReference>